<dbReference type="GO" id="GO:0055085">
    <property type="term" value="P:transmembrane transport"/>
    <property type="evidence" value="ECO:0007669"/>
    <property type="project" value="InterPro"/>
</dbReference>
<keyword evidence="4" id="KW-1003">Cell membrane</keyword>
<dbReference type="InterPro" id="IPR006260">
    <property type="entry name" value="TonB/TolA_C"/>
</dbReference>
<dbReference type="InterPro" id="IPR037682">
    <property type="entry name" value="TonB_C"/>
</dbReference>
<evidence type="ECO:0000256" key="9">
    <source>
        <dbReference type="ARBA" id="ARBA00023136"/>
    </source>
</evidence>
<dbReference type="GO" id="GO:0031992">
    <property type="term" value="F:energy transducer activity"/>
    <property type="evidence" value="ECO:0007669"/>
    <property type="project" value="TreeGrafter"/>
</dbReference>
<dbReference type="AlphaFoldDB" id="A0A423N730"/>
<evidence type="ECO:0000313" key="11">
    <source>
        <dbReference type="EMBL" id="RON94184.1"/>
    </source>
</evidence>
<dbReference type="Gene3D" id="3.30.1150.10">
    <property type="match status" value="1"/>
</dbReference>
<evidence type="ECO:0000256" key="1">
    <source>
        <dbReference type="ARBA" id="ARBA00004383"/>
    </source>
</evidence>
<evidence type="ECO:0000256" key="5">
    <source>
        <dbReference type="ARBA" id="ARBA00022519"/>
    </source>
</evidence>
<accession>A0A423N730</accession>
<name>A0A423N730_PSEFL</name>
<evidence type="ECO:0000256" key="8">
    <source>
        <dbReference type="ARBA" id="ARBA00022989"/>
    </source>
</evidence>
<dbReference type="Pfam" id="PF03544">
    <property type="entry name" value="TonB_C"/>
    <property type="match status" value="1"/>
</dbReference>
<dbReference type="GO" id="GO:0098797">
    <property type="term" value="C:plasma membrane protein complex"/>
    <property type="evidence" value="ECO:0007669"/>
    <property type="project" value="TreeGrafter"/>
</dbReference>
<evidence type="ECO:0000256" key="3">
    <source>
        <dbReference type="ARBA" id="ARBA00022448"/>
    </source>
</evidence>
<keyword evidence="5" id="KW-0997">Cell inner membrane</keyword>
<protein>
    <submittedName>
        <fullName evidence="11">Energy transducer TonB</fullName>
    </submittedName>
</protein>
<gene>
    <name evidence="11" type="ORF">BK672_18060</name>
</gene>
<keyword evidence="7" id="KW-0653">Protein transport</keyword>
<proteinExistence type="inferred from homology"/>
<dbReference type="NCBIfam" id="TIGR01352">
    <property type="entry name" value="tonB_Cterm"/>
    <property type="match status" value="1"/>
</dbReference>
<keyword evidence="8" id="KW-1133">Transmembrane helix</keyword>
<dbReference type="SUPFAM" id="SSF74653">
    <property type="entry name" value="TolA/TonB C-terminal domain"/>
    <property type="match status" value="1"/>
</dbReference>
<dbReference type="RefSeq" id="WP_123376136.1">
    <property type="nucleotide sequence ID" value="NZ_MOBY01000010.1"/>
</dbReference>
<dbReference type="Proteomes" id="UP000283650">
    <property type="component" value="Unassembled WGS sequence"/>
</dbReference>
<comment type="similarity">
    <text evidence="2">Belongs to the TonB family.</text>
</comment>
<dbReference type="InterPro" id="IPR051045">
    <property type="entry name" value="TonB-dependent_transducer"/>
</dbReference>
<evidence type="ECO:0000256" key="7">
    <source>
        <dbReference type="ARBA" id="ARBA00022927"/>
    </source>
</evidence>
<evidence type="ECO:0000256" key="6">
    <source>
        <dbReference type="ARBA" id="ARBA00022692"/>
    </source>
</evidence>
<sequence length="204" mass="22966">MRWIVALLLLLVGGVVQAAGALLIPEDNPRPIYPLALSRAGITGEVKARFIVRADGSVSEISILKSDHPDLAEAVRVALVQWRFKPWAVEEDKPEKQEVVAPIVFLLDLDQPIHVNQQLKALRCRAVNDNLANIAEYSWIDSTVFAQTRAYLSNVFHKTQLPEAQRLAMIARMNRQVEKIVRACRESPARKFMSLLPAEIRELL</sequence>
<comment type="subcellular location">
    <subcellularLocation>
        <location evidence="1">Cell inner membrane</location>
        <topology evidence="1">Single-pass membrane protein</topology>
        <orientation evidence="1">Periplasmic side</orientation>
    </subcellularLocation>
</comment>
<evidence type="ECO:0000259" key="10">
    <source>
        <dbReference type="PROSITE" id="PS52015"/>
    </source>
</evidence>
<dbReference type="GO" id="GO:0015031">
    <property type="term" value="P:protein transport"/>
    <property type="evidence" value="ECO:0007669"/>
    <property type="project" value="UniProtKB-KW"/>
</dbReference>
<comment type="caution">
    <text evidence="11">The sequence shown here is derived from an EMBL/GenBank/DDBJ whole genome shotgun (WGS) entry which is preliminary data.</text>
</comment>
<evidence type="ECO:0000256" key="2">
    <source>
        <dbReference type="ARBA" id="ARBA00006555"/>
    </source>
</evidence>
<keyword evidence="9" id="KW-0472">Membrane</keyword>
<dbReference type="EMBL" id="MOBY01000010">
    <property type="protein sequence ID" value="RON94184.1"/>
    <property type="molecule type" value="Genomic_DNA"/>
</dbReference>
<feature type="domain" description="TonB C-terminal" evidence="10">
    <location>
        <begin position="18"/>
        <end position="114"/>
    </location>
</feature>
<dbReference type="PANTHER" id="PTHR33446:SF2">
    <property type="entry name" value="PROTEIN TONB"/>
    <property type="match status" value="1"/>
</dbReference>
<evidence type="ECO:0000256" key="4">
    <source>
        <dbReference type="ARBA" id="ARBA00022475"/>
    </source>
</evidence>
<dbReference type="PANTHER" id="PTHR33446">
    <property type="entry name" value="PROTEIN TONB-RELATED"/>
    <property type="match status" value="1"/>
</dbReference>
<organism evidence="11 12">
    <name type="scientific">Pseudomonas fluorescens</name>
    <dbReference type="NCBI Taxonomy" id="294"/>
    <lineage>
        <taxon>Bacteria</taxon>
        <taxon>Pseudomonadati</taxon>
        <taxon>Pseudomonadota</taxon>
        <taxon>Gammaproteobacteria</taxon>
        <taxon>Pseudomonadales</taxon>
        <taxon>Pseudomonadaceae</taxon>
        <taxon>Pseudomonas</taxon>
    </lineage>
</organism>
<keyword evidence="3" id="KW-0813">Transport</keyword>
<evidence type="ECO:0000313" key="12">
    <source>
        <dbReference type="Proteomes" id="UP000283650"/>
    </source>
</evidence>
<dbReference type="PROSITE" id="PS52015">
    <property type="entry name" value="TONB_CTD"/>
    <property type="match status" value="1"/>
</dbReference>
<keyword evidence="6" id="KW-0812">Transmembrane</keyword>
<reference evidence="11 12" key="1">
    <citation type="submission" date="2016-10" db="EMBL/GenBank/DDBJ databases">
        <title>Comparative genome analysis of multiple Pseudomonas spp. focuses on biocontrol and plant growth promoting traits.</title>
        <authorList>
            <person name="Tao X.-Y."/>
            <person name="Taylor C.G."/>
        </authorList>
    </citation>
    <scope>NUCLEOTIDE SEQUENCE [LARGE SCALE GENOMIC DNA]</scope>
    <source>
        <strain evidence="11 12">2F9</strain>
    </source>
</reference>